<keyword evidence="4 13" id="KW-1134">Transmembrane beta strand</keyword>
<dbReference type="EMBL" id="JACJSI010000186">
    <property type="protein sequence ID" value="MBD2534694.1"/>
    <property type="molecule type" value="Genomic_DNA"/>
</dbReference>
<evidence type="ECO:0000259" key="17">
    <source>
        <dbReference type="Pfam" id="PF07715"/>
    </source>
</evidence>
<evidence type="ECO:0000256" key="2">
    <source>
        <dbReference type="ARBA" id="ARBA00009810"/>
    </source>
</evidence>
<evidence type="ECO:0000259" key="16">
    <source>
        <dbReference type="Pfam" id="PF00593"/>
    </source>
</evidence>
<evidence type="ECO:0000256" key="3">
    <source>
        <dbReference type="ARBA" id="ARBA00022448"/>
    </source>
</evidence>
<feature type="domain" description="AMIN" evidence="18">
    <location>
        <begin position="77"/>
        <end position="174"/>
    </location>
</feature>
<organism evidence="19 20">
    <name type="scientific">Nostoc flagelliforme FACHB-838</name>
    <dbReference type="NCBI Taxonomy" id="2692904"/>
    <lineage>
        <taxon>Bacteria</taxon>
        <taxon>Bacillati</taxon>
        <taxon>Cyanobacteriota</taxon>
        <taxon>Cyanophyceae</taxon>
        <taxon>Nostocales</taxon>
        <taxon>Nostocaceae</taxon>
        <taxon>Nostoc</taxon>
    </lineage>
</organism>
<keyword evidence="19" id="KW-0675">Receptor</keyword>
<dbReference type="Gene3D" id="2.40.170.20">
    <property type="entry name" value="TonB-dependent receptor, beta-barrel domain"/>
    <property type="match status" value="1"/>
</dbReference>
<dbReference type="CDD" id="cd01347">
    <property type="entry name" value="ligand_gated_channel"/>
    <property type="match status" value="1"/>
</dbReference>
<dbReference type="InterPro" id="IPR012910">
    <property type="entry name" value="Plug_dom"/>
</dbReference>
<feature type="domain" description="TonB-dependent receptor plug" evidence="17">
    <location>
        <begin position="250"/>
        <end position="346"/>
    </location>
</feature>
<name>A0ABR8DZH9_9NOSO</name>
<keyword evidence="10 14" id="KW-0798">TonB box</keyword>
<keyword evidence="11 13" id="KW-0472">Membrane</keyword>
<keyword evidence="7" id="KW-0732">Signal</keyword>
<keyword evidence="3 13" id="KW-0813">Transport</keyword>
<evidence type="ECO:0000256" key="10">
    <source>
        <dbReference type="ARBA" id="ARBA00023077"/>
    </source>
</evidence>
<dbReference type="InterPro" id="IPR039426">
    <property type="entry name" value="TonB-dep_rcpt-like"/>
</dbReference>
<evidence type="ECO:0000256" key="5">
    <source>
        <dbReference type="ARBA" id="ARBA00022496"/>
    </source>
</evidence>
<evidence type="ECO:0000256" key="1">
    <source>
        <dbReference type="ARBA" id="ARBA00004571"/>
    </source>
</evidence>
<keyword evidence="9" id="KW-0406">Ion transport</keyword>
<dbReference type="Pfam" id="PF07715">
    <property type="entry name" value="Plug"/>
    <property type="match status" value="1"/>
</dbReference>
<dbReference type="Proteomes" id="UP000623440">
    <property type="component" value="Unassembled WGS sequence"/>
</dbReference>
<evidence type="ECO:0000256" key="9">
    <source>
        <dbReference type="ARBA" id="ARBA00023065"/>
    </source>
</evidence>
<evidence type="ECO:0000256" key="13">
    <source>
        <dbReference type="PROSITE-ProRule" id="PRU01360"/>
    </source>
</evidence>
<protein>
    <submittedName>
        <fullName evidence="19">TonB-dependent siderophore receptor</fullName>
    </submittedName>
</protein>
<evidence type="ECO:0000256" key="12">
    <source>
        <dbReference type="ARBA" id="ARBA00023237"/>
    </source>
</evidence>
<evidence type="ECO:0000256" key="15">
    <source>
        <dbReference type="SAM" id="MobiDB-lite"/>
    </source>
</evidence>
<evidence type="ECO:0000256" key="8">
    <source>
        <dbReference type="ARBA" id="ARBA00023004"/>
    </source>
</evidence>
<keyword evidence="20" id="KW-1185">Reference proteome</keyword>
<proteinExistence type="inferred from homology"/>
<feature type="region of interest" description="Disordered" evidence="15">
    <location>
        <begin position="179"/>
        <end position="221"/>
    </location>
</feature>
<evidence type="ECO:0000256" key="7">
    <source>
        <dbReference type="ARBA" id="ARBA00022729"/>
    </source>
</evidence>
<dbReference type="NCBIfam" id="TIGR01783">
    <property type="entry name" value="TonB-siderophor"/>
    <property type="match status" value="1"/>
</dbReference>
<dbReference type="RefSeq" id="WP_190945445.1">
    <property type="nucleotide sequence ID" value="NZ_JACJSI010000186.1"/>
</dbReference>
<comment type="caution">
    <text evidence="19">The sequence shown here is derived from an EMBL/GenBank/DDBJ whole genome shotgun (WGS) entry which is preliminary data.</text>
</comment>
<keyword evidence="5" id="KW-0410">Iron transport</keyword>
<dbReference type="InterPro" id="IPR000531">
    <property type="entry name" value="Beta-barrel_TonB"/>
</dbReference>
<keyword evidence="8" id="KW-0408">Iron</keyword>
<dbReference type="InterPro" id="IPR021731">
    <property type="entry name" value="AMIN_dom"/>
</dbReference>
<evidence type="ECO:0000313" key="20">
    <source>
        <dbReference type="Proteomes" id="UP000623440"/>
    </source>
</evidence>
<sequence length="887" mass="98537">MNQLYLLRDLGLTIVIVAIFNQQALAEANTTKTSHTAELVTIKYIPQAKNIQHPYTNIKEWLAQQEQSSPIIQVTGVRLNQTQSGLEIILETSVTSDKLQTSFKSEGNTLTALITNAQLKLSSGNFLRSEKPIAGIKLLQVTNQNPGTVQVTLTGEDGLPTAELFDSDEGLVFAVTPAVTSAEKPTPSPSPPTAPLPTDEESLPLPGSETQPAKPSDAGEEPIELVVTGEREEGYWVQESTTGTKIPVPQRDLPLSVQVVPQAVIRDRGLTRVEEFTENISGVTRFPGFPFAPGYRVRGFGESYQQLRNGFPDSAFINPHGFANVERVEVLKGPASAIYGGNFAFGGVVNTVTKKPLDQPFYQLNFTAGNYNFFRPAFDIGGPLTANGSLTYRLNASYESANSFRDFVFNEDYFIAPAFTWRVSPRTTLTVEYEYFKISNNIFGANFPPEREFLQVPISRYLSEPDLGPTTGTTHWGYYDFEHRFSDNWRFRQGFSVLVADLNVGSERLASTALEPDRRTLNRESVKGPQNNQLYTLQNEVIGKFNTGSVRHNLLFGVELSRFVYPYTRSSAPLASIDIFNPVYGARPGAYTLLDSAEFGNDSLGIYIQDLVELASNLKVLGGIRFDSVYSFNENRLTNELTDRSDTKISPRVGIVYQPTNSTSVYFNYAQAFAPNTGYITRTEELLQPQTGDQFEFGLKQDFFENRVSATLAFYQITRQNVPTADPDPEFRDFFSVATGEQRSRGIELDIAGEILPGWNIIASYAYTDTKVTKDTNPEIVSDRLPGVPYHSASLWTTYELQSGNLQGLGFGLGLTYAEDAEVILPNTFQIPSYLKADAALFYRRDNYRFGLNFKNLFSTRYYDVDNGFALIPGAPLTVLGTVSINF</sequence>
<evidence type="ECO:0000256" key="11">
    <source>
        <dbReference type="ARBA" id="ARBA00023136"/>
    </source>
</evidence>
<keyword evidence="6 13" id="KW-0812">Transmembrane</keyword>
<dbReference type="InterPro" id="IPR036942">
    <property type="entry name" value="Beta-barrel_TonB_sf"/>
</dbReference>
<dbReference type="PANTHER" id="PTHR32552">
    <property type="entry name" value="FERRICHROME IRON RECEPTOR-RELATED"/>
    <property type="match status" value="1"/>
</dbReference>
<dbReference type="InterPro" id="IPR010105">
    <property type="entry name" value="TonB_sidphr_rcpt"/>
</dbReference>
<comment type="subcellular location">
    <subcellularLocation>
        <location evidence="1 13">Cell outer membrane</location>
        <topology evidence="1 13">Multi-pass membrane protein</topology>
    </subcellularLocation>
</comment>
<feature type="compositionally biased region" description="Pro residues" evidence="15">
    <location>
        <begin position="186"/>
        <end position="195"/>
    </location>
</feature>
<dbReference type="PANTHER" id="PTHR32552:SF68">
    <property type="entry name" value="FERRICHROME OUTER MEMBRANE TRANSPORTER_PHAGE RECEPTOR"/>
    <property type="match status" value="1"/>
</dbReference>
<accession>A0ABR8DZH9</accession>
<dbReference type="Pfam" id="PF00593">
    <property type="entry name" value="TonB_dep_Rec_b-barrel"/>
    <property type="match status" value="1"/>
</dbReference>
<evidence type="ECO:0000256" key="4">
    <source>
        <dbReference type="ARBA" id="ARBA00022452"/>
    </source>
</evidence>
<dbReference type="Pfam" id="PF11741">
    <property type="entry name" value="AMIN"/>
    <property type="match status" value="1"/>
</dbReference>
<gene>
    <name evidence="19" type="ORF">H6G97_36565</name>
</gene>
<evidence type="ECO:0000256" key="6">
    <source>
        <dbReference type="ARBA" id="ARBA00022692"/>
    </source>
</evidence>
<dbReference type="SUPFAM" id="SSF56935">
    <property type="entry name" value="Porins"/>
    <property type="match status" value="1"/>
</dbReference>
<evidence type="ECO:0000256" key="14">
    <source>
        <dbReference type="RuleBase" id="RU003357"/>
    </source>
</evidence>
<reference evidence="19 20" key="1">
    <citation type="journal article" date="2020" name="ISME J.">
        <title>Comparative genomics reveals insights into cyanobacterial evolution and habitat adaptation.</title>
        <authorList>
            <person name="Chen M.Y."/>
            <person name="Teng W.K."/>
            <person name="Zhao L."/>
            <person name="Hu C.X."/>
            <person name="Zhou Y.K."/>
            <person name="Han B.P."/>
            <person name="Song L.R."/>
            <person name="Shu W.S."/>
        </authorList>
    </citation>
    <scope>NUCLEOTIDE SEQUENCE [LARGE SCALE GENOMIC DNA]</scope>
    <source>
        <strain evidence="19 20">FACHB-838</strain>
    </source>
</reference>
<evidence type="ECO:0000259" key="18">
    <source>
        <dbReference type="Pfam" id="PF11741"/>
    </source>
</evidence>
<dbReference type="Gene3D" id="2.170.130.10">
    <property type="entry name" value="TonB-dependent receptor, plug domain"/>
    <property type="match status" value="1"/>
</dbReference>
<evidence type="ECO:0000313" key="19">
    <source>
        <dbReference type="EMBL" id="MBD2534694.1"/>
    </source>
</evidence>
<dbReference type="PROSITE" id="PS52016">
    <property type="entry name" value="TONB_DEPENDENT_REC_3"/>
    <property type="match status" value="1"/>
</dbReference>
<comment type="similarity">
    <text evidence="2 13 14">Belongs to the TonB-dependent receptor family.</text>
</comment>
<keyword evidence="12 13" id="KW-0998">Cell outer membrane</keyword>
<feature type="domain" description="TonB-dependent receptor-like beta-barrel" evidence="16">
    <location>
        <begin position="421"/>
        <end position="857"/>
    </location>
</feature>
<dbReference type="InterPro" id="IPR037066">
    <property type="entry name" value="Plug_dom_sf"/>
</dbReference>